<comment type="subcellular location">
    <subcellularLocation>
        <location evidence="1">Membrane</location>
        <topology evidence="1">Multi-pass membrane protein</topology>
    </subcellularLocation>
</comment>
<evidence type="ECO:0000256" key="9">
    <source>
        <dbReference type="SAM" id="Phobius"/>
    </source>
</evidence>
<dbReference type="PANTHER" id="PTHR43562">
    <property type="entry name" value="NAPA-TYPE SODIUM/HYDROGEN ANTIPORTER"/>
    <property type="match status" value="1"/>
</dbReference>
<feature type="transmembrane region" description="Helical" evidence="9">
    <location>
        <begin position="220"/>
        <end position="253"/>
    </location>
</feature>
<comment type="similarity">
    <text evidence="2">Belongs to the monovalent cation:proton antiporter 2 (CPA2) transporter (TC 2.A.37) family.</text>
</comment>
<evidence type="ECO:0000256" key="1">
    <source>
        <dbReference type="ARBA" id="ARBA00004141"/>
    </source>
</evidence>
<keyword evidence="8 9" id="KW-0472">Membrane</keyword>
<feature type="transmembrane region" description="Helical" evidence="9">
    <location>
        <begin position="118"/>
        <end position="137"/>
    </location>
</feature>
<feature type="transmembrane region" description="Helical" evidence="9">
    <location>
        <begin position="369"/>
        <end position="388"/>
    </location>
</feature>
<protein>
    <submittedName>
        <fullName evidence="11">Cation:proton antiporter</fullName>
    </submittedName>
</protein>
<feature type="transmembrane region" description="Helical" evidence="9">
    <location>
        <begin position="6"/>
        <end position="23"/>
    </location>
</feature>
<keyword evidence="6 9" id="KW-1133">Transmembrane helix</keyword>
<dbReference type="Gene3D" id="1.20.1530.20">
    <property type="match status" value="1"/>
</dbReference>
<dbReference type="AlphaFoldDB" id="A0A3S3AJ12"/>
<reference evidence="11 12" key="1">
    <citation type="submission" date="2018-11" db="EMBL/GenBank/DDBJ databases">
        <title>Rhodococcus spongicola sp. nov. and Rhodococcus xishaensis sp. nov. from marine sponges.</title>
        <authorList>
            <person name="Li L."/>
            <person name="Lin H.W."/>
        </authorList>
    </citation>
    <scope>NUCLEOTIDE SEQUENCE [LARGE SCALE GENOMIC DNA]</scope>
    <source>
        <strain evidence="11 12">CCTCC AB2014297</strain>
    </source>
</reference>
<evidence type="ECO:0000256" key="2">
    <source>
        <dbReference type="ARBA" id="ARBA00005551"/>
    </source>
</evidence>
<feature type="transmembrane region" description="Helical" evidence="9">
    <location>
        <begin position="149"/>
        <end position="169"/>
    </location>
</feature>
<dbReference type="GO" id="GO:0016020">
    <property type="term" value="C:membrane"/>
    <property type="evidence" value="ECO:0007669"/>
    <property type="project" value="UniProtKB-SubCell"/>
</dbReference>
<dbReference type="GO" id="GO:0015297">
    <property type="term" value="F:antiporter activity"/>
    <property type="evidence" value="ECO:0007669"/>
    <property type="project" value="UniProtKB-KW"/>
</dbReference>
<organism evidence="11 12">
    <name type="scientific">Prescottella agglutinans</name>
    <dbReference type="NCBI Taxonomy" id="1644129"/>
    <lineage>
        <taxon>Bacteria</taxon>
        <taxon>Bacillati</taxon>
        <taxon>Actinomycetota</taxon>
        <taxon>Actinomycetes</taxon>
        <taxon>Mycobacteriales</taxon>
        <taxon>Nocardiaceae</taxon>
        <taxon>Prescottella</taxon>
    </lineage>
</organism>
<accession>A0A3S3AJ12</accession>
<evidence type="ECO:0000259" key="10">
    <source>
        <dbReference type="Pfam" id="PF00999"/>
    </source>
</evidence>
<dbReference type="EMBL" id="RKLP01000001">
    <property type="protein sequence ID" value="RVW11232.1"/>
    <property type="molecule type" value="Genomic_DNA"/>
</dbReference>
<keyword evidence="4" id="KW-0050">Antiport</keyword>
<feature type="transmembrane region" description="Helical" evidence="9">
    <location>
        <begin position="273"/>
        <end position="291"/>
    </location>
</feature>
<dbReference type="OrthoDB" id="9793589at2"/>
<comment type="caution">
    <text evidence="11">The sequence shown here is derived from an EMBL/GenBank/DDBJ whole genome shotgun (WGS) entry which is preliminary data.</text>
</comment>
<dbReference type="Proteomes" id="UP000286208">
    <property type="component" value="Unassembled WGS sequence"/>
</dbReference>
<keyword evidence="3" id="KW-0813">Transport</keyword>
<dbReference type="GO" id="GO:1902600">
    <property type="term" value="P:proton transmembrane transport"/>
    <property type="evidence" value="ECO:0007669"/>
    <property type="project" value="InterPro"/>
</dbReference>
<keyword evidence="7" id="KW-0406">Ion transport</keyword>
<proteinExistence type="inferred from homology"/>
<evidence type="ECO:0000256" key="4">
    <source>
        <dbReference type="ARBA" id="ARBA00022449"/>
    </source>
</evidence>
<gene>
    <name evidence="11" type="ORF">EGT67_01945</name>
</gene>
<dbReference type="RefSeq" id="WP_127914338.1">
    <property type="nucleotide sequence ID" value="NZ_RKLP01000001.1"/>
</dbReference>
<feature type="domain" description="Cation/H+ exchanger transmembrane" evidence="10">
    <location>
        <begin position="15"/>
        <end position="385"/>
    </location>
</feature>
<evidence type="ECO:0000313" key="12">
    <source>
        <dbReference type="Proteomes" id="UP000286208"/>
    </source>
</evidence>
<evidence type="ECO:0000256" key="5">
    <source>
        <dbReference type="ARBA" id="ARBA00022692"/>
    </source>
</evidence>
<dbReference type="InterPro" id="IPR006153">
    <property type="entry name" value="Cation/H_exchanger_TM"/>
</dbReference>
<feature type="transmembrane region" description="Helical" evidence="9">
    <location>
        <begin position="298"/>
        <end position="318"/>
    </location>
</feature>
<evidence type="ECO:0000256" key="3">
    <source>
        <dbReference type="ARBA" id="ARBA00022448"/>
    </source>
</evidence>
<evidence type="ECO:0000256" key="8">
    <source>
        <dbReference type="ARBA" id="ARBA00023136"/>
    </source>
</evidence>
<dbReference type="Pfam" id="PF00999">
    <property type="entry name" value="Na_H_Exchanger"/>
    <property type="match status" value="1"/>
</dbReference>
<evidence type="ECO:0000313" key="11">
    <source>
        <dbReference type="EMBL" id="RVW11232.1"/>
    </source>
</evidence>
<evidence type="ECO:0000256" key="6">
    <source>
        <dbReference type="ARBA" id="ARBA00022989"/>
    </source>
</evidence>
<feature type="transmembrane region" description="Helical" evidence="9">
    <location>
        <begin position="90"/>
        <end position="112"/>
    </location>
</feature>
<evidence type="ECO:0000256" key="7">
    <source>
        <dbReference type="ARBA" id="ARBA00023065"/>
    </source>
</evidence>
<feature type="transmembrane region" description="Helical" evidence="9">
    <location>
        <begin position="175"/>
        <end position="199"/>
    </location>
</feature>
<feature type="transmembrane region" description="Helical" evidence="9">
    <location>
        <begin position="60"/>
        <end position="78"/>
    </location>
</feature>
<sequence length="402" mass="41362">MDAAVATSLFWITVAAAIAPLIAGSLRRKLIPEVVLLLVGGIVIGPYALDLANVDTEIELLRELGLGMLFLLAGYEIDKDELTGRGGRRALVTWLVCLALAFAIVGALSAAGLVHSEIAVAIALTSTALGTLLPILKDRGLLATPVGRSVLNHGAIGEIGPVLAMAVLLGARGAVLSLVVLAFFALVAVVVAVLPARILREGTALLAVIRRGSDTTAQTTVRLVMLLLVALIAVAAVFDLDIILGAFAAGFILRRTVPGGNEQLEHKLEGLAFGLLIPIFFVTSGMAIDVSAVAGEPLVLLAFLVLLLVVRGLPVFVASRYDRGPAGANFDTREQLQVALYSTTGLPLIVAVTGVAVSAGQMSNGTASILVAAGAITVLVLPLLASALGTKTPSEPRDQLPA</sequence>
<name>A0A3S3AJ12_9NOCA</name>
<feature type="transmembrane region" description="Helical" evidence="9">
    <location>
        <begin position="338"/>
        <end position="357"/>
    </location>
</feature>
<keyword evidence="5 9" id="KW-0812">Transmembrane</keyword>
<dbReference type="PANTHER" id="PTHR43562:SF1">
    <property type="entry name" value="NA(+)_H(+) ANTIPORTER YJBQ-RELATED"/>
    <property type="match status" value="1"/>
</dbReference>
<feature type="transmembrane region" description="Helical" evidence="9">
    <location>
        <begin position="30"/>
        <end position="48"/>
    </location>
</feature>
<keyword evidence="12" id="KW-1185">Reference proteome</keyword>
<dbReference type="InterPro" id="IPR038770">
    <property type="entry name" value="Na+/solute_symporter_sf"/>
</dbReference>